<dbReference type="PANTHER" id="PTHR48051:SF54">
    <property type="entry name" value="LEUCINE-RICH REPEAT-CONTAINING PROTEIN"/>
    <property type="match status" value="1"/>
</dbReference>
<keyword evidence="1" id="KW-0433">Leucine-rich repeat</keyword>
<reference evidence="8" key="1">
    <citation type="submission" date="2025-08" db="UniProtKB">
        <authorList>
            <consortium name="Ensembl"/>
        </authorList>
    </citation>
    <scope>IDENTIFICATION</scope>
</reference>
<evidence type="ECO:0000256" key="2">
    <source>
        <dbReference type="ARBA" id="ARBA00022737"/>
    </source>
</evidence>
<organism evidence="8 9">
    <name type="scientific">Leptobrachium leishanense</name>
    <name type="common">Leishan spiny toad</name>
    <dbReference type="NCBI Taxonomy" id="445787"/>
    <lineage>
        <taxon>Eukaryota</taxon>
        <taxon>Metazoa</taxon>
        <taxon>Chordata</taxon>
        <taxon>Craniata</taxon>
        <taxon>Vertebrata</taxon>
        <taxon>Euteleostomi</taxon>
        <taxon>Amphibia</taxon>
        <taxon>Batrachia</taxon>
        <taxon>Anura</taxon>
        <taxon>Pelobatoidea</taxon>
        <taxon>Megophryidae</taxon>
        <taxon>Leptobrachium</taxon>
    </lineage>
</organism>
<gene>
    <name evidence="8" type="primary">LRRC69</name>
</gene>
<name>A0A8C5PKQ7_9ANUR</name>
<dbReference type="InterPro" id="IPR003591">
    <property type="entry name" value="Leu-rich_rpt_typical-subtyp"/>
</dbReference>
<evidence type="ECO:0000259" key="7">
    <source>
        <dbReference type="Pfam" id="PF23598"/>
    </source>
</evidence>
<dbReference type="AlphaFoldDB" id="A0A8C5PKQ7"/>
<dbReference type="Ensembl" id="ENSLLET00000025243.1">
    <property type="protein sequence ID" value="ENSLLEP00000024318.1"/>
    <property type="gene ID" value="ENSLLEG00000015212.1"/>
</dbReference>
<dbReference type="SMART" id="SM00364">
    <property type="entry name" value="LRR_BAC"/>
    <property type="match status" value="6"/>
</dbReference>
<dbReference type="InterPro" id="IPR032675">
    <property type="entry name" value="LRR_dom_sf"/>
</dbReference>
<dbReference type="Pfam" id="PF13855">
    <property type="entry name" value="LRR_8"/>
    <property type="match status" value="1"/>
</dbReference>
<dbReference type="SUPFAM" id="SSF52058">
    <property type="entry name" value="L domain-like"/>
    <property type="match status" value="1"/>
</dbReference>
<evidence type="ECO:0000256" key="4">
    <source>
        <dbReference type="ARBA" id="ARBA00029588"/>
    </source>
</evidence>
<protein>
    <recommendedName>
        <fullName evidence="3">Leucine-rich repeat protein SHOC-2</fullName>
    </recommendedName>
    <alternativeName>
        <fullName evidence="6">Protein soc-2 homolog</fullName>
    </alternativeName>
    <alternativeName>
        <fullName evidence="4 5">protein Sur-8 homolog</fullName>
    </alternativeName>
</protein>
<evidence type="ECO:0000256" key="3">
    <source>
        <dbReference type="ARBA" id="ARBA00023907"/>
    </source>
</evidence>
<accession>A0A8C5PKQ7</accession>
<keyword evidence="9" id="KW-1185">Reference proteome</keyword>
<dbReference type="GO" id="GO:0005737">
    <property type="term" value="C:cytoplasm"/>
    <property type="evidence" value="ECO:0007669"/>
    <property type="project" value="TreeGrafter"/>
</dbReference>
<dbReference type="PANTHER" id="PTHR48051">
    <property type="match status" value="1"/>
</dbReference>
<keyword evidence="2" id="KW-0677">Repeat</keyword>
<evidence type="ECO:0000313" key="8">
    <source>
        <dbReference type="Ensembl" id="ENSLLEP00000024318.1"/>
    </source>
</evidence>
<dbReference type="OrthoDB" id="660555at2759"/>
<evidence type="ECO:0000256" key="5">
    <source>
        <dbReference type="ARBA" id="ARBA00029998"/>
    </source>
</evidence>
<evidence type="ECO:0000256" key="6">
    <source>
        <dbReference type="ARBA" id="ARBA00032455"/>
    </source>
</evidence>
<dbReference type="PROSITE" id="PS51450">
    <property type="entry name" value="LRR"/>
    <property type="match status" value="2"/>
</dbReference>
<evidence type="ECO:0000256" key="1">
    <source>
        <dbReference type="ARBA" id="ARBA00022614"/>
    </source>
</evidence>
<dbReference type="InterPro" id="IPR050216">
    <property type="entry name" value="LRR_domain-containing"/>
</dbReference>
<reference evidence="8" key="2">
    <citation type="submission" date="2025-09" db="UniProtKB">
        <authorList>
            <consortium name="Ensembl"/>
        </authorList>
    </citation>
    <scope>IDENTIFICATION</scope>
</reference>
<dbReference type="InterPro" id="IPR055414">
    <property type="entry name" value="LRR_R13L4/SHOC2-like"/>
</dbReference>
<dbReference type="Proteomes" id="UP000694569">
    <property type="component" value="Unplaced"/>
</dbReference>
<evidence type="ECO:0000313" key="9">
    <source>
        <dbReference type="Proteomes" id="UP000694569"/>
    </source>
</evidence>
<dbReference type="Gene3D" id="3.80.10.10">
    <property type="entry name" value="Ribonuclease Inhibitor"/>
    <property type="match status" value="1"/>
</dbReference>
<sequence>MADALLLRAIRGKARSLNLNGKKLQRVPGAVSGLTLLSTLLLKGNRLCQLPDDVCALSNLTVLHLGNNLFEKVPEQIKYLRCLQRLHLFGNKIMEIPAAVCEGLENLMFLNLNNNQLEHLPPEICKLQRLENLSINHNRLKDIPKELCLLQGLCELHLGDNQLETLPEHMGYMTNLTELYVFRNKLTCLPQGLDQLRKLRILDVAGNQIQAFPSGMHEVPLQELYCEENPLLQKEPLPAVQEEEILSLKGWLPRNLEHPHFVQEQTARLILKHIQSRDSILREQIHHYPQIKSILSGRNVCARCGEWFLDMWLDCVKFVDVTKDPPIRITLGEIDGILQSLSSKSYHLCCASDIWKKWRVSRS</sequence>
<dbReference type="GeneTree" id="ENSGT00940000164066"/>
<dbReference type="SMART" id="SM00369">
    <property type="entry name" value="LRR_TYP"/>
    <property type="match status" value="8"/>
</dbReference>
<proteinExistence type="predicted"/>
<feature type="domain" description="Disease resistance R13L4/SHOC-2-like LRR" evidence="7">
    <location>
        <begin position="104"/>
        <end position="205"/>
    </location>
</feature>
<dbReference type="Pfam" id="PF23598">
    <property type="entry name" value="LRR_14"/>
    <property type="match status" value="1"/>
</dbReference>
<dbReference type="InterPro" id="IPR001611">
    <property type="entry name" value="Leu-rich_rpt"/>
</dbReference>